<sequence length="36" mass="4188">MNFLLFLPRKSCYFAAVLPRRILLLLSEISAVLNHK</sequence>
<dbReference type="AlphaFoldDB" id="A0AAV5MJ61"/>
<keyword evidence="2" id="KW-1185">Reference proteome</keyword>
<evidence type="ECO:0000313" key="1">
    <source>
        <dbReference type="EMBL" id="GKV49945.1"/>
    </source>
</evidence>
<dbReference type="Proteomes" id="UP001054252">
    <property type="component" value="Unassembled WGS sequence"/>
</dbReference>
<name>A0AAV5MJ61_9ROSI</name>
<dbReference type="EMBL" id="BPVZ01000329">
    <property type="protein sequence ID" value="GKV49945.1"/>
    <property type="molecule type" value="Genomic_DNA"/>
</dbReference>
<protein>
    <submittedName>
        <fullName evidence="1">Uncharacterized protein</fullName>
    </submittedName>
</protein>
<comment type="caution">
    <text evidence="1">The sequence shown here is derived from an EMBL/GenBank/DDBJ whole genome shotgun (WGS) entry which is preliminary data.</text>
</comment>
<evidence type="ECO:0000313" key="2">
    <source>
        <dbReference type="Proteomes" id="UP001054252"/>
    </source>
</evidence>
<reference evidence="1 2" key="1">
    <citation type="journal article" date="2021" name="Commun. Biol.">
        <title>The genome of Shorea leprosula (Dipterocarpaceae) highlights the ecological relevance of drought in aseasonal tropical rainforests.</title>
        <authorList>
            <person name="Ng K.K.S."/>
            <person name="Kobayashi M.J."/>
            <person name="Fawcett J.A."/>
            <person name="Hatakeyama M."/>
            <person name="Paape T."/>
            <person name="Ng C.H."/>
            <person name="Ang C.C."/>
            <person name="Tnah L.H."/>
            <person name="Lee C.T."/>
            <person name="Nishiyama T."/>
            <person name="Sese J."/>
            <person name="O'Brien M.J."/>
            <person name="Copetti D."/>
            <person name="Mohd Noor M.I."/>
            <person name="Ong R.C."/>
            <person name="Putra M."/>
            <person name="Sireger I.Z."/>
            <person name="Indrioko S."/>
            <person name="Kosugi Y."/>
            <person name="Izuno A."/>
            <person name="Isagi Y."/>
            <person name="Lee S.L."/>
            <person name="Shimizu K.K."/>
        </authorList>
    </citation>
    <scope>NUCLEOTIDE SEQUENCE [LARGE SCALE GENOMIC DNA]</scope>
    <source>
        <strain evidence="1">214</strain>
    </source>
</reference>
<accession>A0AAV5MJ61</accession>
<organism evidence="1 2">
    <name type="scientific">Rubroshorea leprosula</name>
    <dbReference type="NCBI Taxonomy" id="152421"/>
    <lineage>
        <taxon>Eukaryota</taxon>
        <taxon>Viridiplantae</taxon>
        <taxon>Streptophyta</taxon>
        <taxon>Embryophyta</taxon>
        <taxon>Tracheophyta</taxon>
        <taxon>Spermatophyta</taxon>
        <taxon>Magnoliopsida</taxon>
        <taxon>eudicotyledons</taxon>
        <taxon>Gunneridae</taxon>
        <taxon>Pentapetalae</taxon>
        <taxon>rosids</taxon>
        <taxon>malvids</taxon>
        <taxon>Malvales</taxon>
        <taxon>Dipterocarpaceae</taxon>
        <taxon>Rubroshorea</taxon>
    </lineage>
</organism>
<gene>
    <name evidence="1" type="ORF">SLEP1_g56666</name>
</gene>
<proteinExistence type="predicted"/>